<proteinExistence type="predicted"/>
<evidence type="ECO:0000256" key="1">
    <source>
        <dbReference type="SAM" id="MobiDB-lite"/>
    </source>
</evidence>
<feature type="region of interest" description="Disordered" evidence="1">
    <location>
        <begin position="1"/>
        <end position="20"/>
    </location>
</feature>
<feature type="compositionally biased region" description="Basic and acidic residues" evidence="1">
    <location>
        <begin position="102"/>
        <end position="116"/>
    </location>
</feature>
<dbReference type="InterPro" id="IPR040677">
    <property type="entry name" value="LPD7"/>
</dbReference>
<protein>
    <recommendedName>
        <fullName evidence="2">Large polyvalent protein-associated domain-containing protein</fullName>
    </recommendedName>
</protein>
<reference evidence="3 4" key="1">
    <citation type="submission" date="2017-08" db="EMBL/GenBank/DDBJ databases">
        <title>Infants hospitalized years apart are colonized by the same room-sourced microbial strains.</title>
        <authorList>
            <person name="Brooks B."/>
            <person name="Olm M.R."/>
            <person name="Firek B.A."/>
            <person name="Baker R."/>
            <person name="Thomas B.C."/>
            <person name="Morowitz M.J."/>
            <person name="Banfield J.F."/>
        </authorList>
    </citation>
    <scope>NUCLEOTIDE SEQUENCE [LARGE SCALE GENOMIC DNA]</scope>
    <source>
        <strain evidence="3">S2_012_000_R2_81</strain>
    </source>
</reference>
<feature type="region of interest" description="Disordered" evidence="1">
    <location>
        <begin position="87"/>
        <end position="133"/>
    </location>
</feature>
<feature type="region of interest" description="Disordered" evidence="1">
    <location>
        <begin position="341"/>
        <end position="379"/>
    </location>
</feature>
<name>A0A2W5DE27_9BURK</name>
<feature type="domain" description="Large polyvalent protein-associated" evidence="2">
    <location>
        <begin position="184"/>
        <end position="267"/>
    </location>
</feature>
<sequence>MAKDNTPAAAGNSTSGGIVEPANRAAVAIQKSQAPPEVAAERYELRDPSADVTYRPKSLEATIAKADQLGSSRFTIIAADGSRTTVKKVGDEWRRSTTLAPRPERPLDPGPARDDVPEAPGSSKAQANRDAVLQGQADAKALAKSDLQAERAALVAKLERSLQERYIIKRAPVSAGPVMVGQTEYRFRGDTSRIAFTESTFKLATDTNSPSVARSMVDVAQARNWSGLRVSGSEDFRRLVWLEASVRGVKVVGYEPNPADMDVLRREQQARLTNRIEPTRSDAENGGFQPTGKASARGSGGRKAVMAAMEAVLVDKGVPAAKREAVLAVAEQKLAELTRRGQTTAVKVYDKTAQPQRPILPQTPEPNLRRDRQVPALLR</sequence>
<comment type="caution">
    <text evidence="3">The sequence shown here is derived from an EMBL/GenBank/DDBJ whole genome shotgun (WGS) entry which is preliminary data.</text>
</comment>
<organism evidence="3 4">
    <name type="scientific">Roseateles depolymerans</name>
    <dbReference type="NCBI Taxonomy" id="76731"/>
    <lineage>
        <taxon>Bacteria</taxon>
        <taxon>Pseudomonadati</taxon>
        <taxon>Pseudomonadota</taxon>
        <taxon>Betaproteobacteria</taxon>
        <taxon>Burkholderiales</taxon>
        <taxon>Sphaerotilaceae</taxon>
        <taxon>Roseateles</taxon>
    </lineage>
</organism>
<dbReference type="EMBL" id="QFOD01000025">
    <property type="protein sequence ID" value="PZP28014.1"/>
    <property type="molecule type" value="Genomic_DNA"/>
</dbReference>
<evidence type="ECO:0000313" key="3">
    <source>
        <dbReference type="EMBL" id="PZP28014.1"/>
    </source>
</evidence>
<dbReference type="Pfam" id="PF18821">
    <property type="entry name" value="LPD7"/>
    <property type="match status" value="1"/>
</dbReference>
<gene>
    <name evidence="3" type="ORF">DI603_20170</name>
</gene>
<accession>A0A2W5DE27</accession>
<dbReference type="AlphaFoldDB" id="A0A2W5DE27"/>
<feature type="region of interest" description="Disordered" evidence="1">
    <location>
        <begin position="278"/>
        <end position="300"/>
    </location>
</feature>
<evidence type="ECO:0000313" key="4">
    <source>
        <dbReference type="Proteomes" id="UP000249633"/>
    </source>
</evidence>
<dbReference type="Proteomes" id="UP000249633">
    <property type="component" value="Unassembled WGS sequence"/>
</dbReference>
<evidence type="ECO:0000259" key="2">
    <source>
        <dbReference type="Pfam" id="PF18821"/>
    </source>
</evidence>